<dbReference type="GO" id="GO:0006082">
    <property type="term" value="P:organic acid metabolic process"/>
    <property type="evidence" value="ECO:0007669"/>
    <property type="project" value="TreeGrafter"/>
</dbReference>
<dbReference type="KEGG" id="pcw:110204632"/>
<dbReference type="GO" id="GO:0005789">
    <property type="term" value="C:endoplasmic reticulum membrane"/>
    <property type="evidence" value="ECO:0007669"/>
    <property type="project" value="UniProtKB-SubCell"/>
</dbReference>
<accession>A0A6P5JXG3</accession>
<keyword evidence="13" id="KW-0472">Membrane</keyword>
<dbReference type="GeneID" id="110204632"/>
<organism evidence="15 16">
    <name type="scientific">Phascolarctos cinereus</name>
    <name type="common">Koala</name>
    <dbReference type="NCBI Taxonomy" id="38626"/>
    <lineage>
        <taxon>Eukaryota</taxon>
        <taxon>Metazoa</taxon>
        <taxon>Chordata</taxon>
        <taxon>Craniata</taxon>
        <taxon>Vertebrata</taxon>
        <taxon>Euteleostomi</taxon>
        <taxon>Mammalia</taxon>
        <taxon>Metatheria</taxon>
        <taxon>Diprotodontia</taxon>
        <taxon>Phascolarctidae</taxon>
        <taxon>Phascolarctos</taxon>
    </lineage>
</organism>
<feature type="binding site" description="axial binding residue" evidence="14">
    <location>
        <position position="89"/>
    </location>
    <ligand>
        <name>heme</name>
        <dbReference type="ChEBI" id="CHEBI:30413"/>
    </ligand>
    <ligandPart>
        <name>Fe</name>
        <dbReference type="ChEBI" id="CHEBI:18248"/>
    </ligandPart>
</feature>
<dbReference type="InterPro" id="IPR036396">
    <property type="entry name" value="Cyt_P450_sf"/>
</dbReference>
<evidence type="ECO:0000256" key="3">
    <source>
        <dbReference type="ARBA" id="ARBA00004586"/>
    </source>
</evidence>
<comment type="cofactor">
    <cofactor evidence="1 14">
        <name>heme</name>
        <dbReference type="ChEBI" id="CHEBI:30413"/>
    </cofactor>
</comment>
<dbReference type="GO" id="GO:0016712">
    <property type="term" value="F:oxidoreductase activity, acting on paired donors, with incorporation or reduction of molecular oxygen, reduced flavin or flavoprotein as one donor, and incorporation of one atom of oxygen"/>
    <property type="evidence" value="ECO:0007669"/>
    <property type="project" value="UniProtKB-EC"/>
</dbReference>
<keyword evidence="12" id="KW-0503">Monooxygenase</keyword>
<evidence type="ECO:0000313" key="16">
    <source>
        <dbReference type="RefSeq" id="XP_020836429.1"/>
    </source>
</evidence>
<protein>
    <recommendedName>
        <fullName evidence="5">unspecific monooxygenase</fullName>
        <ecNumber evidence="5">1.14.14.1</ecNumber>
    </recommendedName>
</protein>
<evidence type="ECO:0000256" key="5">
    <source>
        <dbReference type="ARBA" id="ARBA00012109"/>
    </source>
</evidence>
<dbReference type="Gene3D" id="1.10.630.10">
    <property type="entry name" value="Cytochrome P450"/>
    <property type="match status" value="1"/>
</dbReference>
<evidence type="ECO:0000256" key="10">
    <source>
        <dbReference type="ARBA" id="ARBA00023002"/>
    </source>
</evidence>
<dbReference type="Pfam" id="PF00067">
    <property type="entry name" value="p450"/>
    <property type="match status" value="1"/>
</dbReference>
<evidence type="ECO:0000256" key="9">
    <source>
        <dbReference type="ARBA" id="ARBA00022848"/>
    </source>
</evidence>
<keyword evidence="15" id="KW-1185">Reference proteome</keyword>
<dbReference type="SUPFAM" id="SSF48264">
    <property type="entry name" value="Cytochrome P450"/>
    <property type="match status" value="1"/>
</dbReference>
<evidence type="ECO:0000256" key="7">
    <source>
        <dbReference type="ARBA" id="ARBA00022723"/>
    </source>
</evidence>
<dbReference type="InterPro" id="IPR050182">
    <property type="entry name" value="Cytochrome_P450_fam2"/>
</dbReference>
<evidence type="ECO:0000256" key="1">
    <source>
        <dbReference type="ARBA" id="ARBA00001971"/>
    </source>
</evidence>
<keyword evidence="6 14" id="KW-0349">Heme</keyword>
<evidence type="ECO:0000313" key="15">
    <source>
        <dbReference type="Proteomes" id="UP000515140"/>
    </source>
</evidence>
<evidence type="ECO:0000256" key="12">
    <source>
        <dbReference type="ARBA" id="ARBA00023033"/>
    </source>
</evidence>
<dbReference type="EC" id="1.14.14.1" evidence="5"/>
<dbReference type="PRINTS" id="PR00463">
    <property type="entry name" value="EP450I"/>
</dbReference>
<keyword evidence="9" id="KW-0492">Microsome</keyword>
<comment type="subcellular location">
    <subcellularLocation>
        <location evidence="3">Endoplasmic reticulum membrane</location>
    </subcellularLocation>
    <subcellularLocation>
        <location evidence="2">Microsome membrane</location>
    </subcellularLocation>
</comment>
<dbReference type="Proteomes" id="UP000515140">
    <property type="component" value="Unplaced"/>
</dbReference>
<keyword evidence="7 14" id="KW-0479">Metal-binding</keyword>
<dbReference type="AlphaFoldDB" id="A0A6P5JXG3"/>
<keyword evidence="11 14" id="KW-0408">Iron</keyword>
<evidence type="ECO:0000256" key="6">
    <source>
        <dbReference type="ARBA" id="ARBA00022617"/>
    </source>
</evidence>
<evidence type="ECO:0000256" key="4">
    <source>
        <dbReference type="ARBA" id="ARBA00010617"/>
    </source>
</evidence>
<evidence type="ECO:0000256" key="8">
    <source>
        <dbReference type="ARBA" id="ARBA00022824"/>
    </source>
</evidence>
<dbReference type="GO" id="GO:0020037">
    <property type="term" value="F:heme binding"/>
    <property type="evidence" value="ECO:0007669"/>
    <property type="project" value="InterPro"/>
</dbReference>
<evidence type="ECO:0000256" key="14">
    <source>
        <dbReference type="PIRSR" id="PIRSR602401-1"/>
    </source>
</evidence>
<evidence type="ECO:0000256" key="13">
    <source>
        <dbReference type="ARBA" id="ARBA00023136"/>
    </source>
</evidence>
<dbReference type="InterPro" id="IPR001128">
    <property type="entry name" value="Cyt_P450"/>
</dbReference>
<gene>
    <name evidence="16" type="primary">LOC110204632</name>
</gene>
<keyword evidence="10" id="KW-0560">Oxidoreductase</keyword>
<dbReference type="GO" id="GO:0006805">
    <property type="term" value="P:xenobiotic metabolic process"/>
    <property type="evidence" value="ECO:0007669"/>
    <property type="project" value="TreeGrafter"/>
</dbReference>
<comment type="similarity">
    <text evidence="4">Belongs to the cytochrome P450 family.</text>
</comment>
<dbReference type="RefSeq" id="XP_020836429.1">
    <property type="nucleotide sequence ID" value="XM_020980770.1"/>
</dbReference>
<proteinExistence type="inferred from homology"/>
<keyword evidence="8" id="KW-0256">Endoplasmic reticulum</keyword>
<dbReference type="GO" id="GO:0005506">
    <property type="term" value="F:iron ion binding"/>
    <property type="evidence" value="ECO:0007669"/>
    <property type="project" value="InterPro"/>
</dbReference>
<evidence type="ECO:0000256" key="11">
    <source>
        <dbReference type="ARBA" id="ARBA00023004"/>
    </source>
</evidence>
<name>A0A6P5JXG3_PHACI</name>
<reference evidence="16" key="1">
    <citation type="submission" date="2025-08" db="UniProtKB">
        <authorList>
            <consortium name="RefSeq"/>
        </authorList>
    </citation>
    <scope>IDENTIFICATION</scope>
    <source>
        <tissue evidence="16">Spleen</tissue>
    </source>
</reference>
<dbReference type="PANTHER" id="PTHR24300">
    <property type="entry name" value="CYTOCHROME P450 508A4-RELATED"/>
    <property type="match status" value="1"/>
</dbReference>
<sequence>MDPSNPWDFIDCFLMKMEQVKKLNLRDTTWLSWDYAARTTIIPKLSSALYDDEEFPNLYEFDPGHFLDESGNFKKSHYFMPFSAGKWICAGKAWLRWNYFCFLLPSYRILP</sequence>
<dbReference type="InterPro" id="IPR002401">
    <property type="entry name" value="Cyt_P450_E_grp-I"/>
</dbReference>
<dbReference type="PANTHER" id="PTHR24300:SF400">
    <property type="entry name" value="CYTOCHROME P450 2C9"/>
    <property type="match status" value="1"/>
</dbReference>
<evidence type="ECO:0000256" key="2">
    <source>
        <dbReference type="ARBA" id="ARBA00004524"/>
    </source>
</evidence>
<dbReference type="InParanoid" id="A0A6P5JXG3"/>